<evidence type="ECO:0000313" key="1">
    <source>
        <dbReference type="EMBL" id="KAF3509956.1"/>
    </source>
</evidence>
<dbReference type="AlphaFoldDB" id="A0A8S9P1R2"/>
<name>A0A8S9P1R2_BRACR</name>
<dbReference type="PANTHER" id="PTHR33067">
    <property type="entry name" value="RNA-DIRECTED DNA POLYMERASE-RELATED"/>
    <property type="match status" value="1"/>
</dbReference>
<reference evidence="1" key="1">
    <citation type="submission" date="2019-12" db="EMBL/GenBank/DDBJ databases">
        <title>Genome sequencing and annotation of Brassica cretica.</title>
        <authorList>
            <person name="Studholme D.J."/>
            <person name="Sarris P."/>
        </authorList>
    </citation>
    <scope>NUCLEOTIDE SEQUENCE</scope>
    <source>
        <strain evidence="1">PFS-109/04</strain>
        <tissue evidence="1">Leaf</tissue>
    </source>
</reference>
<accession>A0A8S9P1R2</accession>
<dbReference type="EMBL" id="QGKX02001521">
    <property type="protein sequence ID" value="KAF3509956.1"/>
    <property type="molecule type" value="Genomic_DNA"/>
</dbReference>
<protein>
    <submittedName>
        <fullName evidence="1">Uncharacterized protein</fullName>
    </submittedName>
</protein>
<dbReference type="PANTHER" id="PTHR33067:SF31">
    <property type="entry name" value="RNA-DIRECTED DNA POLYMERASE"/>
    <property type="match status" value="1"/>
</dbReference>
<evidence type="ECO:0000313" key="2">
    <source>
        <dbReference type="Proteomes" id="UP000712600"/>
    </source>
</evidence>
<dbReference type="Proteomes" id="UP000712600">
    <property type="component" value="Unassembled WGS sequence"/>
</dbReference>
<organism evidence="1 2">
    <name type="scientific">Brassica cretica</name>
    <name type="common">Mustard</name>
    <dbReference type="NCBI Taxonomy" id="69181"/>
    <lineage>
        <taxon>Eukaryota</taxon>
        <taxon>Viridiplantae</taxon>
        <taxon>Streptophyta</taxon>
        <taxon>Embryophyta</taxon>
        <taxon>Tracheophyta</taxon>
        <taxon>Spermatophyta</taxon>
        <taxon>Magnoliopsida</taxon>
        <taxon>eudicotyledons</taxon>
        <taxon>Gunneridae</taxon>
        <taxon>Pentapetalae</taxon>
        <taxon>rosids</taxon>
        <taxon>malvids</taxon>
        <taxon>Brassicales</taxon>
        <taxon>Brassicaceae</taxon>
        <taxon>Brassiceae</taxon>
        <taxon>Brassica</taxon>
    </lineage>
</organism>
<sequence>MIKIWRVLEKRVLRISLDKPFEEAYFTHMLWMFFRETNETEEDIRRMLHQVREKMRQRITLKKKSDPGKFVVPSLIGGIDYPSALCDAGSLVSILPKVMADHLALKIEPSEDSFTFVDCSQRNSGGFIRNNTLVSVDFHVMDINLNWNSSLLLGRAFMATVGPVCDMQANKLCLTLIDPTVYYDPMRVVKQQI</sequence>
<dbReference type="InterPro" id="IPR021109">
    <property type="entry name" value="Peptidase_aspartic_dom_sf"/>
</dbReference>
<dbReference type="Gene3D" id="2.40.70.10">
    <property type="entry name" value="Acid Proteases"/>
    <property type="match status" value="1"/>
</dbReference>
<gene>
    <name evidence="1" type="ORF">F2Q69_00006572</name>
</gene>
<proteinExistence type="predicted"/>
<comment type="caution">
    <text evidence="1">The sequence shown here is derived from an EMBL/GenBank/DDBJ whole genome shotgun (WGS) entry which is preliminary data.</text>
</comment>